<dbReference type="RefSeq" id="WP_051739631.1">
    <property type="nucleotide sequence ID" value="NZ_JBEZVI010000006.1"/>
</dbReference>
<dbReference type="SUPFAM" id="SSF56059">
    <property type="entry name" value="Glutathione synthetase ATP-binding domain-like"/>
    <property type="match status" value="1"/>
</dbReference>
<gene>
    <name evidence="1" type="ORF">AB0E61_10270</name>
</gene>
<evidence type="ECO:0000313" key="2">
    <source>
        <dbReference type="Proteomes" id="UP001550853"/>
    </source>
</evidence>
<dbReference type="Proteomes" id="UP001550853">
    <property type="component" value="Unassembled WGS sequence"/>
</dbReference>
<dbReference type="Gene3D" id="3.30.470.20">
    <property type="entry name" value="ATP-grasp fold, B domain"/>
    <property type="match status" value="1"/>
</dbReference>
<comment type="caution">
    <text evidence="1">The sequence shown here is derived from an EMBL/GenBank/DDBJ whole genome shotgun (WGS) entry which is preliminary data.</text>
</comment>
<keyword evidence="2" id="KW-1185">Reference proteome</keyword>
<accession>A0ABV2YXK5</accession>
<proteinExistence type="predicted"/>
<reference evidence="1 2" key="1">
    <citation type="submission" date="2024-06" db="EMBL/GenBank/DDBJ databases">
        <title>The Natural Products Discovery Center: Release of the First 8490 Sequenced Strains for Exploring Actinobacteria Biosynthetic Diversity.</title>
        <authorList>
            <person name="Kalkreuter E."/>
            <person name="Kautsar S.A."/>
            <person name="Yang D."/>
            <person name="Bader C.D."/>
            <person name="Teijaro C.N."/>
            <person name="Fluegel L."/>
            <person name="Davis C.M."/>
            <person name="Simpson J.R."/>
            <person name="Lauterbach L."/>
            <person name="Steele A.D."/>
            <person name="Gui C."/>
            <person name="Meng S."/>
            <person name="Li G."/>
            <person name="Viehrig K."/>
            <person name="Ye F."/>
            <person name="Su P."/>
            <person name="Kiefer A.F."/>
            <person name="Nichols A."/>
            <person name="Cepeda A.J."/>
            <person name="Yan W."/>
            <person name="Fan B."/>
            <person name="Jiang Y."/>
            <person name="Adhikari A."/>
            <person name="Zheng C.-J."/>
            <person name="Schuster L."/>
            <person name="Cowan T.M."/>
            <person name="Smanski M.J."/>
            <person name="Chevrette M.G."/>
            <person name="De Carvalho L.P.S."/>
            <person name="Shen B."/>
        </authorList>
    </citation>
    <scope>NUCLEOTIDE SEQUENCE [LARGE SCALE GENOMIC DNA]</scope>
    <source>
        <strain evidence="1 2">NPDC033039</strain>
    </source>
</reference>
<organism evidence="1 2">
    <name type="scientific">Streptomyces catenulae</name>
    <dbReference type="NCBI Taxonomy" id="66875"/>
    <lineage>
        <taxon>Bacteria</taxon>
        <taxon>Bacillati</taxon>
        <taxon>Actinomycetota</taxon>
        <taxon>Actinomycetes</taxon>
        <taxon>Kitasatosporales</taxon>
        <taxon>Streptomycetaceae</taxon>
        <taxon>Streptomyces</taxon>
    </lineage>
</organism>
<sequence length="105" mass="11824">MTAVEYRLFAAEIHAGSDAARIDFRTDYDHLTYRPCHVPGTVAAGMRELLDTLRLSYVACDFLVSEEDGRWYLVDVNPNGQWGFIPELRTPLTHALADLLEGKTP</sequence>
<evidence type="ECO:0008006" key="3">
    <source>
        <dbReference type="Google" id="ProtNLM"/>
    </source>
</evidence>
<name>A0ABV2YXK5_9ACTN</name>
<dbReference type="EMBL" id="JBEZVI010000006">
    <property type="protein sequence ID" value="MEU3710475.1"/>
    <property type="molecule type" value="Genomic_DNA"/>
</dbReference>
<protein>
    <recommendedName>
        <fullName evidence="3">ATP-grasp domain-containing protein</fullName>
    </recommendedName>
</protein>
<evidence type="ECO:0000313" key="1">
    <source>
        <dbReference type="EMBL" id="MEU3710475.1"/>
    </source>
</evidence>